<name>A0A2M6WZA7_9BACT</name>
<keyword evidence="1" id="KW-0812">Transmembrane</keyword>
<evidence type="ECO:0000256" key="1">
    <source>
        <dbReference type="SAM" id="Phobius"/>
    </source>
</evidence>
<proteinExistence type="predicted"/>
<sequence length="257" mass="26344">MSRAISFFLAAVLLPLSAAAQENFQGAAEFLPVQGEPADGMVAVQDGSDFRLSRQPYEDALYGVVTLQPAVAIKTRTGDGVPVVTNGTVLVLVNGHGGDITPGDFLTSSDVPGVGMRANEPGVVLGRALEPYSAGNPDDTAQIAAALNIHFAVVTDETGSVPRSIGSQVRRALVTGAAQAVSNPNTALRYALAATVIVVSLVLGLVIFGRAATNGVTAVGRNPLARRAILAAVSFNILMTVLFVTGGVAAAFFILAF</sequence>
<keyword evidence="1" id="KW-1133">Transmembrane helix</keyword>
<evidence type="ECO:0000256" key="2">
    <source>
        <dbReference type="SAM" id="SignalP"/>
    </source>
</evidence>
<gene>
    <name evidence="3" type="ORF">COT71_02720</name>
</gene>
<feature type="transmembrane region" description="Helical" evidence="1">
    <location>
        <begin position="229"/>
        <end position="256"/>
    </location>
</feature>
<comment type="caution">
    <text evidence="3">The sequence shown here is derived from an EMBL/GenBank/DDBJ whole genome shotgun (WGS) entry which is preliminary data.</text>
</comment>
<dbReference type="AlphaFoldDB" id="A0A2M6WZA7"/>
<organism evidence="3 4">
    <name type="scientific">Candidatus Andersenbacteria bacterium CG10_big_fil_rev_8_21_14_0_10_54_11</name>
    <dbReference type="NCBI Taxonomy" id="1974485"/>
    <lineage>
        <taxon>Bacteria</taxon>
        <taxon>Candidatus Anderseniibacteriota</taxon>
    </lineage>
</organism>
<feature type="chain" id="PRO_5014908658" evidence="2">
    <location>
        <begin position="21"/>
        <end position="257"/>
    </location>
</feature>
<feature type="signal peptide" evidence="2">
    <location>
        <begin position="1"/>
        <end position="20"/>
    </location>
</feature>
<protein>
    <submittedName>
        <fullName evidence="3">Uncharacterized protein</fullName>
    </submittedName>
</protein>
<reference evidence="4" key="1">
    <citation type="submission" date="2017-09" db="EMBL/GenBank/DDBJ databases">
        <title>Depth-based differentiation of microbial function through sediment-hosted aquifers and enrichment of novel symbionts in the deep terrestrial subsurface.</title>
        <authorList>
            <person name="Probst A.J."/>
            <person name="Ladd B."/>
            <person name="Jarett J.K."/>
            <person name="Geller-Mcgrath D.E."/>
            <person name="Sieber C.M.K."/>
            <person name="Emerson J.B."/>
            <person name="Anantharaman K."/>
            <person name="Thomas B.C."/>
            <person name="Malmstrom R."/>
            <person name="Stieglmeier M."/>
            <person name="Klingl A."/>
            <person name="Woyke T."/>
            <person name="Ryan C.M."/>
            <person name="Banfield J.F."/>
        </authorList>
    </citation>
    <scope>NUCLEOTIDE SEQUENCE [LARGE SCALE GENOMIC DNA]</scope>
</reference>
<evidence type="ECO:0000313" key="3">
    <source>
        <dbReference type="EMBL" id="PIT98095.1"/>
    </source>
</evidence>
<dbReference type="Proteomes" id="UP000230731">
    <property type="component" value="Unassembled WGS sequence"/>
</dbReference>
<keyword evidence="1" id="KW-0472">Membrane</keyword>
<keyword evidence="2" id="KW-0732">Signal</keyword>
<accession>A0A2M6WZA7</accession>
<feature type="transmembrane region" description="Helical" evidence="1">
    <location>
        <begin position="187"/>
        <end position="208"/>
    </location>
</feature>
<dbReference type="EMBL" id="PEZP01000032">
    <property type="protein sequence ID" value="PIT98095.1"/>
    <property type="molecule type" value="Genomic_DNA"/>
</dbReference>
<evidence type="ECO:0000313" key="4">
    <source>
        <dbReference type="Proteomes" id="UP000230731"/>
    </source>
</evidence>